<evidence type="ECO:0000313" key="16">
    <source>
        <dbReference type="Proteomes" id="UP000604080"/>
    </source>
</evidence>
<dbReference type="InterPro" id="IPR043502">
    <property type="entry name" value="DNA/RNA_pol_sf"/>
</dbReference>
<feature type="domain" description="Integrase-type" evidence="11">
    <location>
        <begin position="400"/>
        <end position="441"/>
    </location>
</feature>
<protein>
    <submittedName>
        <fullName evidence="15">POK11 protein</fullName>
    </submittedName>
</protein>
<dbReference type="Pfam" id="PF06817">
    <property type="entry name" value="RVT_thumb"/>
    <property type="match status" value="1"/>
</dbReference>
<feature type="non-terminal residue" evidence="15">
    <location>
        <position position="1"/>
    </location>
</feature>
<dbReference type="SUPFAM" id="SSF46919">
    <property type="entry name" value="N-terminal Zn binding domain of HIV integrase"/>
    <property type="match status" value="1"/>
</dbReference>
<keyword evidence="10" id="KW-0862">Zinc</keyword>
<evidence type="ECO:0000256" key="2">
    <source>
        <dbReference type="ARBA" id="ARBA00022679"/>
    </source>
</evidence>
<evidence type="ECO:0000256" key="6">
    <source>
        <dbReference type="ARBA" id="ARBA00022759"/>
    </source>
</evidence>
<dbReference type="AlphaFoldDB" id="A0A851DP47"/>
<dbReference type="Gene3D" id="1.10.10.200">
    <property type="match status" value="1"/>
</dbReference>
<dbReference type="GO" id="GO:0035613">
    <property type="term" value="F:RNA stem-loop binding"/>
    <property type="evidence" value="ECO:0007669"/>
    <property type="project" value="TreeGrafter"/>
</dbReference>
<dbReference type="GO" id="GO:0004523">
    <property type="term" value="F:RNA-DNA hybrid ribonuclease activity"/>
    <property type="evidence" value="ECO:0007669"/>
    <property type="project" value="InterPro"/>
</dbReference>
<keyword evidence="3" id="KW-0548">Nucleotidyltransferase</keyword>
<evidence type="ECO:0000256" key="4">
    <source>
        <dbReference type="ARBA" id="ARBA00022722"/>
    </source>
</evidence>
<evidence type="ECO:0000256" key="9">
    <source>
        <dbReference type="ARBA" id="ARBA00023125"/>
    </source>
</evidence>
<gene>
    <name evidence="15" type="primary">Ervk11_0</name>
    <name evidence="15" type="ORF">DRYGAM_R09548</name>
</gene>
<dbReference type="Pfam" id="PF00075">
    <property type="entry name" value="RNase_H"/>
    <property type="match status" value="1"/>
</dbReference>
<evidence type="ECO:0000256" key="5">
    <source>
        <dbReference type="ARBA" id="ARBA00022723"/>
    </source>
</evidence>
<keyword evidence="4" id="KW-0540">Nuclease</keyword>
<dbReference type="Gene3D" id="3.30.420.10">
    <property type="entry name" value="Ribonuclease H-like superfamily/Ribonuclease H"/>
    <property type="match status" value="2"/>
</dbReference>
<evidence type="ECO:0000256" key="10">
    <source>
        <dbReference type="PROSITE-ProRule" id="PRU00450"/>
    </source>
</evidence>
<evidence type="ECO:0000256" key="8">
    <source>
        <dbReference type="ARBA" id="ARBA00022918"/>
    </source>
</evidence>
<dbReference type="GO" id="GO:0003964">
    <property type="term" value="F:RNA-directed DNA polymerase activity"/>
    <property type="evidence" value="ECO:0007669"/>
    <property type="project" value="UniProtKB-KW"/>
</dbReference>
<evidence type="ECO:0000256" key="1">
    <source>
        <dbReference type="ARBA" id="ARBA00010879"/>
    </source>
</evidence>
<keyword evidence="5" id="KW-0479">Metal-binding</keyword>
<dbReference type="InterPro" id="IPR001584">
    <property type="entry name" value="Integrase_cat-core"/>
</dbReference>
<dbReference type="InterPro" id="IPR003308">
    <property type="entry name" value="Integrase_Zn-bd_dom_N"/>
</dbReference>
<dbReference type="EMBL" id="WEIT01001986">
    <property type="protein sequence ID" value="NWI72511.1"/>
    <property type="molecule type" value="Genomic_DNA"/>
</dbReference>
<dbReference type="Pfam" id="PF02022">
    <property type="entry name" value="Integrase_Zn"/>
    <property type="match status" value="1"/>
</dbReference>
<dbReference type="PROSITE" id="PS50879">
    <property type="entry name" value="RNASE_H_1"/>
    <property type="match status" value="1"/>
</dbReference>
<dbReference type="PANTHER" id="PTHR41694:SF3">
    <property type="entry name" value="RNA-DIRECTED DNA POLYMERASE-RELATED"/>
    <property type="match status" value="1"/>
</dbReference>
<reference evidence="15" key="1">
    <citation type="submission" date="2019-10" db="EMBL/GenBank/DDBJ databases">
        <title>Bird 10,000 Genomes (B10K) Project - Family phase.</title>
        <authorList>
            <person name="Zhang G."/>
        </authorList>
    </citation>
    <scope>NUCLEOTIDE SEQUENCE</scope>
    <source>
        <strain evidence="15">B10K-DU-002-56</strain>
        <tissue evidence="15">Muscle</tissue>
    </source>
</reference>
<dbReference type="PROSITE" id="PS50876">
    <property type="entry name" value="ZF_INTEGRASE"/>
    <property type="match status" value="1"/>
</dbReference>
<evidence type="ECO:0000256" key="3">
    <source>
        <dbReference type="ARBA" id="ARBA00022695"/>
    </source>
</evidence>
<proteinExistence type="inferred from homology"/>
<dbReference type="InterPro" id="IPR036397">
    <property type="entry name" value="RNaseH_sf"/>
</dbReference>
<dbReference type="GO" id="GO:0015074">
    <property type="term" value="P:DNA integration"/>
    <property type="evidence" value="ECO:0007669"/>
    <property type="project" value="InterPro"/>
</dbReference>
<evidence type="ECO:0000259" key="13">
    <source>
        <dbReference type="PROSITE" id="PS50879"/>
    </source>
</evidence>
<organism evidence="15 16">
    <name type="scientific">Dryoscopus gambensis</name>
    <dbReference type="NCBI Taxonomy" id="85069"/>
    <lineage>
        <taxon>Eukaryota</taxon>
        <taxon>Metazoa</taxon>
        <taxon>Chordata</taxon>
        <taxon>Craniata</taxon>
        <taxon>Vertebrata</taxon>
        <taxon>Euteleostomi</taxon>
        <taxon>Archelosauria</taxon>
        <taxon>Archosauria</taxon>
        <taxon>Dinosauria</taxon>
        <taxon>Saurischia</taxon>
        <taxon>Theropoda</taxon>
        <taxon>Coelurosauria</taxon>
        <taxon>Aves</taxon>
        <taxon>Neognathae</taxon>
        <taxon>Neoaves</taxon>
        <taxon>Telluraves</taxon>
        <taxon>Australaves</taxon>
        <taxon>Passeriformes</taxon>
        <taxon>Corvoidea</taxon>
        <taxon>Malaconotidae</taxon>
        <taxon>Dryoscopus</taxon>
    </lineage>
</organism>
<evidence type="ECO:0000256" key="7">
    <source>
        <dbReference type="ARBA" id="ARBA00022801"/>
    </source>
</evidence>
<comment type="caution">
    <text evidence="15">The sequence shown here is derived from an EMBL/GenBank/DDBJ whole genome shotgun (WGS) entry which is preliminary data.</text>
</comment>
<dbReference type="GO" id="GO:0008270">
    <property type="term" value="F:zinc ion binding"/>
    <property type="evidence" value="ECO:0007669"/>
    <property type="project" value="UniProtKB-KW"/>
</dbReference>
<feature type="non-terminal residue" evidence="15">
    <location>
        <position position="495"/>
    </location>
</feature>
<keyword evidence="10" id="KW-0863">Zinc-finger</keyword>
<dbReference type="InterPro" id="IPR010661">
    <property type="entry name" value="RVT_thumb"/>
</dbReference>
<dbReference type="PANTHER" id="PTHR41694">
    <property type="entry name" value="ENDOGENOUS RETROVIRUS GROUP K MEMBER POL PROTEIN"/>
    <property type="match status" value="1"/>
</dbReference>
<evidence type="ECO:0000259" key="14">
    <source>
        <dbReference type="PROSITE" id="PS50994"/>
    </source>
</evidence>
<name>A0A851DP47_9CORV</name>
<evidence type="ECO:0000313" key="15">
    <source>
        <dbReference type="EMBL" id="NWI72511.1"/>
    </source>
</evidence>
<dbReference type="InterPro" id="IPR043128">
    <property type="entry name" value="Rev_trsase/Diguanyl_cyclase"/>
</dbReference>
<keyword evidence="16" id="KW-1185">Reference proteome</keyword>
<dbReference type="GO" id="GO:0003677">
    <property type="term" value="F:DNA binding"/>
    <property type="evidence" value="ECO:0007669"/>
    <property type="project" value="UniProtKB-KW"/>
</dbReference>
<feature type="domain" description="Integrase catalytic" evidence="14">
    <location>
        <begin position="450"/>
        <end position="495"/>
    </location>
</feature>
<dbReference type="InterPro" id="IPR002156">
    <property type="entry name" value="RNaseH_domain"/>
</dbReference>
<dbReference type="Proteomes" id="UP000604080">
    <property type="component" value="Unassembled WGS sequence"/>
</dbReference>
<keyword evidence="2" id="KW-0808">Transferase</keyword>
<feature type="domain" description="Reverse transcriptase" evidence="12">
    <location>
        <begin position="1"/>
        <end position="57"/>
    </location>
</feature>
<dbReference type="PROSITE" id="PS50878">
    <property type="entry name" value="RT_POL"/>
    <property type="match status" value="1"/>
</dbReference>
<accession>A0A851DP47</accession>
<feature type="domain" description="RNase H type-1" evidence="13">
    <location>
        <begin position="258"/>
        <end position="395"/>
    </location>
</feature>
<evidence type="ECO:0000259" key="11">
    <source>
        <dbReference type="PROSITE" id="PS50876"/>
    </source>
</evidence>
<dbReference type="InterPro" id="IPR000477">
    <property type="entry name" value="RT_dom"/>
</dbReference>
<dbReference type="SUPFAM" id="SSF56672">
    <property type="entry name" value="DNA/RNA polymerases"/>
    <property type="match status" value="1"/>
</dbReference>
<dbReference type="InterPro" id="IPR017856">
    <property type="entry name" value="Integrase-like_N"/>
</dbReference>
<dbReference type="Gene3D" id="3.30.70.270">
    <property type="match status" value="1"/>
</dbReference>
<keyword evidence="7" id="KW-0378">Hydrolase</keyword>
<keyword evidence="8" id="KW-0695">RNA-directed DNA polymerase</keyword>
<sequence>EAVILHYMSDVLVCAPDDTILQHMLDLVATVLTSAGFQLQEEKVQRMPPWKFLGLEITAQTIVPQKLEIVSDPKNLADLHSLCGSLNWVRPWLGLTNEDLDPLNDLVKGEKELLSPRELTPEAKAAIQKAQKAMTERQAYRYQPELPFKFIILGKLPHLYGLIFLWIKGEKVPLLIIEWENAILQLSLDSYSGQVSVHTPNNPKRWTKEMFEALLQENAILQLSLDSYSGQVSVHTPSHKLFREEFHLAPHKKRSHRPLKAVTVFTDASGAFRKSVMTWRNPQTQQWEADVEFVEGSSQVAELAAVVRALEKFSEPINLVTDSVYVAGIVSRVEQAVLTDSENERLFRLLSKFIYLVSHREHPFYVMHVKSHTNLPGEISEVNRKADSLAAPAEKAKLPNVFQQAKLSHQQYHQNAPGLIHQFQLTRSQAQAIVAPCPDCQYQAMPSLGVGVNPRGLGSCEVWQTDITHITSFGRLKHVHVSIDTFSDAVYASAH</sequence>
<comment type="similarity">
    <text evidence="1">Belongs to the beta type-B retroviral polymerase family. HERV class-II K(HML-2) pol subfamily.</text>
</comment>
<dbReference type="PROSITE" id="PS50994">
    <property type="entry name" value="INTEGRASE"/>
    <property type="match status" value="1"/>
</dbReference>
<evidence type="ECO:0000259" key="12">
    <source>
        <dbReference type="PROSITE" id="PS50878"/>
    </source>
</evidence>
<keyword evidence="6" id="KW-0255">Endonuclease</keyword>
<keyword evidence="9" id="KW-0238">DNA-binding</keyword>